<feature type="domain" description="Thioesterase" evidence="3">
    <location>
        <begin position="59"/>
        <end position="130"/>
    </location>
</feature>
<proteinExistence type="inferred from homology"/>
<dbReference type="InterPro" id="IPR052723">
    <property type="entry name" value="Acyl-CoA_thioesterase_PaaI"/>
</dbReference>
<dbReference type="InterPro" id="IPR029069">
    <property type="entry name" value="HotDog_dom_sf"/>
</dbReference>
<dbReference type="Pfam" id="PF03061">
    <property type="entry name" value="4HBT"/>
    <property type="match status" value="1"/>
</dbReference>
<dbReference type="EMBL" id="BAFB01000091">
    <property type="protein sequence ID" value="GAB34046.1"/>
    <property type="molecule type" value="Genomic_DNA"/>
</dbReference>
<organism evidence="4 5">
    <name type="scientific">Gordonia otitidis (strain DSM 44809 / CCUG 52243 / JCM 12355 / NBRC 100426 / IFM 10032)</name>
    <dbReference type="NCBI Taxonomy" id="1108044"/>
    <lineage>
        <taxon>Bacteria</taxon>
        <taxon>Bacillati</taxon>
        <taxon>Actinomycetota</taxon>
        <taxon>Actinomycetes</taxon>
        <taxon>Mycobacteriales</taxon>
        <taxon>Gordoniaceae</taxon>
        <taxon>Gordonia</taxon>
    </lineage>
</organism>
<comment type="caution">
    <text evidence="4">The sequence shown here is derived from an EMBL/GenBank/DDBJ whole genome shotgun (WGS) entry which is preliminary data.</text>
</comment>
<keyword evidence="2" id="KW-0378">Hydrolase</keyword>
<accession>H5TKN8</accession>
<protein>
    <submittedName>
        <fullName evidence="4">Thioesterase PaaD</fullName>
    </submittedName>
</protein>
<evidence type="ECO:0000313" key="5">
    <source>
        <dbReference type="Proteomes" id="UP000005038"/>
    </source>
</evidence>
<dbReference type="PANTHER" id="PTHR42856">
    <property type="entry name" value="ACYL-COENZYME A THIOESTERASE PAAI"/>
    <property type="match status" value="1"/>
</dbReference>
<dbReference type="Gene3D" id="3.10.129.10">
    <property type="entry name" value="Hotdog Thioesterase"/>
    <property type="match status" value="1"/>
</dbReference>
<dbReference type="Proteomes" id="UP000005038">
    <property type="component" value="Unassembled WGS sequence"/>
</dbReference>
<evidence type="ECO:0000313" key="4">
    <source>
        <dbReference type="EMBL" id="GAB34046.1"/>
    </source>
</evidence>
<name>H5TKN8_GORO1</name>
<dbReference type="InterPro" id="IPR003736">
    <property type="entry name" value="PAAI_dom"/>
</dbReference>
<sequence>MTDQMSTAAVESAPHAIARRMFADDVASRRLGIELLELGDGCATTRMTVSADMVNGHAITHGGFVFALADTTFALACNSRDQSAVAARCDIRYLQPTREGDVLVARATELRRFGRNGIYDVSVSCGDTVVAEFRGDSRVVRM</sequence>
<dbReference type="AlphaFoldDB" id="H5TKN8"/>
<comment type="similarity">
    <text evidence="1">Belongs to the thioesterase PaaI family.</text>
</comment>
<evidence type="ECO:0000256" key="1">
    <source>
        <dbReference type="ARBA" id="ARBA00008324"/>
    </source>
</evidence>
<gene>
    <name evidence="4" type="primary">paaD</name>
    <name evidence="4" type="ORF">GOOTI_091_00420</name>
</gene>
<dbReference type="InterPro" id="IPR006683">
    <property type="entry name" value="Thioestr_dom"/>
</dbReference>
<dbReference type="STRING" id="1108044.GOOTI_091_00420"/>
<dbReference type="SUPFAM" id="SSF54637">
    <property type="entry name" value="Thioesterase/thiol ester dehydrase-isomerase"/>
    <property type="match status" value="1"/>
</dbReference>
<dbReference type="GO" id="GO:0016289">
    <property type="term" value="F:acyl-CoA hydrolase activity"/>
    <property type="evidence" value="ECO:0007669"/>
    <property type="project" value="UniProtKB-ARBA"/>
</dbReference>
<evidence type="ECO:0000256" key="2">
    <source>
        <dbReference type="ARBA" id="ARBA00022801"/>
    </source>
</evidence>
<dbReference type="CDD" id="cd03443">
    <property type="entry name" value="PaaI_thioesterase"/>
    <property type="match status" value="1"/>
</dbReference>
<dbReference type="NCBIfam" id="TIGR00369">
    <property type="entry name" value="unchar_dom_1"/>
    <property type="match status" value="1"/>
</dbReference>
<dbReference type="PANTHER" id="PTHR42856:SF1">
    <property type="entry name" value="ACYL-COENZYME A THIOESTERASE PAAI"/>
    <property type="match status" value="1"/>
</dbReference>
<reference evidence="4" key="1">
    <citation type="submission" date="2012-02" db="EMBL/GenBank/DDBJ databases">
        <title>Whole genome shotgun sequence of Gordonia otitidis NBRC 100426.</title>
        <authorList>
            <person name="Yoshida I."/>
            <person name="Hosoyama A."/>
            <person name="Tsuchikane K."/>
            <person name="Katsumata H."/>
            <person name="Yamazaki S."/>
            <person name="Fujita N."/>
        </authorList>
    </citation>
    <scope>NUCLEOTIDE SEQUENCE [LARGE SCALE GENOMIC DNA]</scope>
    <source>
        <strain evidence="4">NBRC 100426</strain>
    </source>
</reference>
<keyword evidence="5" id="KW-1185">Reference proteome</keyword>
<dbReference type="FunFam" id="3.10.129.10:FF:000022">
    <property type="entry name" value="Phenylacetic acid degradation protein"/>
    <property type="match status" value="1"/>
</dbReference>
<evidence type="ECO:0000259" key="3">
    <source>
        <dbReference type="Pfam" id="PF03061"/>
    </source>
</evidence>
<dbReference type="NCBIfam" id="TIGR02286">
    <property type="entry name" value="PaaD"/>
    <property type="match status" value="1"/>
</dbReference>
<dbReference type="InterPro" id="IPR011973">
    <property type="entry name" value="PaaD"/>
</dbReference>